<dbReference type="InterPro" id="IPR047127">
    <property type="entry name" value="MutT-like"/>
</dbReference>
<dbReference type="PRINTS" id="PR00502">
    <property type="entry name" value="NUDIXFAMILY"/>
</dbReference>
<dbReference type="EC" id="3.6.1.-" evidence="7"/>
<evidence type="ECO:0000256" key="2">
    <source>
        <dbReference type="ARBA" id="ARBA00005582"/>
    </source>
</evidence>
<proteinExistence type="inferred from homology"/>
<evidence type="ECO:0000313" key="8">
    <source>
        <dbReference type="Proteomes" id="UP000028681"/>
    </source>
</evidence>
<dbReference type="KEGG" id="ete:ETEE_3499"/>
<reference evidence="7 8" key="1">
    <citation type="journal article" date="2012" name="PLoS ONE">
        <title>Edwardsiella comparative phylogenomics reveal the new intra/inter-species taxonomic relationships, virulence evolution and niche adaptation mechanisms.</title>
        <authorList>
            <person name="Yang M."/>
            <person name="Lv Y."/>
            <person name="Xiao J."/>
            <person name="Wu H."/>
            <person name="Zheng H."/>
            <person name="Liu Q."/>
            <person name="Zhang Y."/>
            <person name="Wang Q."/>
        </authorList>
    </citation>
    <scope>NUCLEOTIDE SEQUENCE [LARGE SCALE GENOMIC DNA]</scope>
    <source>
        <strain evidence="8">080813</strain>
    </source>
</reference>
<dbReference type="GO" id="GO:0006281">
    <property type="term" value="P:DNA repair"/>
    <property type="evidence" value="ECO:0007669"/>
    <property type="project" value="InterPro"/>
</dbReference>
<evidence type="ECO:0000256" key="3">
    <source>
        <dbReference type="ARBA" id="ARBA00022801"/>
    </source>
</evidence>
<evidence type="ECO:0000256" key="5">
    <source>
        <dbReference type="RuleBase" id="RU003476"/>
    </source>
</evidence>
<evidence type="ECO:0000256" key="1">
    <source>
        <dbReference type="ARBA" id="ARBA00001946"/>
    </source>
</evidence>
<dbReference type="AlphaFoldDB" id="A0A076LN48"/>
<dbReference type="SUPFAM" id="SSF55811">
    <property type="entry name" value="Nudix"/>
    <property type="match status" value="1"/>
</dbReference>
<dbReference type="InterPro" id="IPR015797">
    <property type="entry name" value="NUDIX_hydrolase-like_dom_sf"/>
</dbReference>
<dbReference type="PANTHER" id="PTHR47707">
    <property type="entry name" value="8-OXO-DGTP DIPHOSPHATASE"/>
    <property type="match status" value="1"/>
</dbReference>
<sequence>MSAPAAEKILHVVAAIIERRGAILLAQRGRGQDQAGLWEFPGGKVEAGESQPQALQRELDEELGLRCRVSDYVASSTLHLPGKRIHLHAWRVQPEEGEPEAREHAALCWVTPCQAQTYDLAPADRPLLQAYLDLLARFHADA</sequence>
<evidence type="ECO:0000259" key="6">
    <source>
        <dbReference type="PROSITE" id="PS51462"/>
    </source>
</evidence>
<dbReference type="Pfam" id="PF00293">
    <property type="entry name" value="NUDIX"/>
    <property type="match status" value="1"/>
</dbReference>
<comment type="cofactor">
    <cofactor evidence="1">
        <name>Mg(2+)</name>
        <dbReference type="ChEBI" id="CHEBI:18420"/>
    </cofactor>
</comment>
<protein>
    <submittedName>
        <fullName evidence="7">5-methyl-dCTP pyrophosphohydrolase</fullName>
        <ecNumber evidence="7">3.6.1.-</ecNumber>
    </submittedName>
</protein>
<dbReference type="Proteomes" id="UP000028681">
    <property type="component" value="Chromosome"/>
</dbReference>
<gene>
    <name evidence="7" type="ORF">ETEE_3499</name>
</gene>
<evidence type="ECO:0000313" key="7">
    <source>
        <dbReference type="EMBL" id="AIJ09920.1"/>
    </source>
</evidence>
<comment type="similarity">
    <text evidence="2 5">Belongs to the Nudix hydrolase family.</text>
</comment>
<evidence type="ECO:0000256" key="4">
    <source>
        <dbReference type="ARBA" id="ARBA00022842"/>
    </source>
</evidence>
<dbReference type="InterPro" id="IPR020084">
    <property type="entry name" value="NUDIX_hydrolase_CS"/>
</dbReference>
<dbReference type="CDD" id="cd03425">
    <property type="entry name" value="NUDIX_MutT_NudA_like"/>
    <property type="match status" value="1"/>
</dbReference>
<dbReference type="GeneID" id="33940932"/>
<dbReference type="GO" id="GO:0044715">
    <property type="term" value="F:8-oxo-dGDP phosphatase activity"/>
    <property type="evidence" value="ECO:0007669"/>
    <property type="project" value="TreeGrafter"/>
</dbReference>
<dbReference type="PANTHER" id="PTHR47707:SF2">
    <property type="entry name" value="CTP PYROPHOSPHOHYDROLASE"/>
    <property type="match status" value="1"/>
</dbReference>
<dbReference type="GO" id="GO:0044716">
    <property type="term" value="F:8-oxo-GDP phosphatase activity"/>
    <property type="evidence" value="ECO:0007669"/>
    <property type="project" value="TreeGrafter"/>
</dbReference>
<dbReference type="GO" id="GO:0008413">
    <property type="term" value="F:8-oxo-7,8-dihydroguanosine triphosphate pyrophosphatase activity"/>
    <property type="evidence" value="ECO:0007669"/>
    <property type="project" value="TreeGrafter"/>
</dbReference>
<dbReference type="EMBL" id="CP006664">
    <property type="protein sequence ID" value="AIJ09920.1"/>
    <property type="molecule type" value="Genomic_DNA"/>
</dbReference>
<dbReference type="PROSITE" id="PS51462">
    <property type="entry name" value="NUDIX"/>
    <property type="match status" value="1"/>
</dbReference>
<dbReference type="GO" id="GO:0035539">
    <property type="term" value="F:8-oxo-7,8-dihydrodeoxyguanosine triphosphate pyrophosphatase activity"/>
    <property type="evidence" value="ECO:0007669"/>
    <property type="project" value="TreeGrafter"/>
</dbReference>
<dbReference type="RefSeq" id="WP_034165113.1">
    <property type="nucleotide sequence ID" value="NZ_CP006664.1"/>
</dbReference>
<name>A0A076LN48_9GAMM</name>
<keyword evidence="3 5" id="KW-0378">Hydrolase</keyword>
<dbReference type="Gene3D" id="3.90.79.10">
    <property type="entry name" value="Nucleoside Triphosphate Pyrophosphohydrolase"/>
    <property type="match status" value="1"/>
</dbReference>
<feature type="domain" description="Nudix hydrolase" evidence="6">
    <location>
        <begin position="7"/>
        <end position="133"/>
    </location>
</feature>
<organism evidence="7 8">
    <name type="scientific">Edwardsiella anguillarum ET080813</name>
    <dbReference type="NCBI Taxonomy" id="667120"/>
    <lineage>
        <taxon>Bacteria</taxon>
        <taxon>Pseudomonadati</taxon>
        <taxon>Pseudomonadota</taxon>
        <taxon>Gammaproteobacteria</taxon>
        <taxon>Enterobacterales</taxon>
        <taxon>Hafniaceae</taxon>
        <taxon>Edwardsiella</taxon>
    </lineage>
</organism>
<accession>A0A076LN48</accession>
<keyword evidence="4" id="KW-0460">Magnesium</keyword>
<dbReference type="InterPro" id="IPR000086">
    <property type="entry name" value="NUDIX_hydrolase_dom"/>
</dbReference>
<dbReference type="NCBIfam" id="NF007834">
    <property type="entry name" value="PRK10546.1"/>
    <property type="match status" value="1"/>
</dbReference>
<dbReference type="HOGENOM" id="CLU_037162_19_1_6"/>
<dbReference type="PROSITE" id="PS00893">
    <property type="entry name" value="NUDIX_BOX"/>
    <property type="match status" value="1"/>
</dbReference>
<dbReference type="InterPro" id="IPR020476">
    <property type="entry name" value="Nudix_hydrolase"/>
</dbReference>